<organism evidence="1">
    <name type="scientific">Arundo donax</name>
    <name type="common">Giant reed</name>
    <name type="synonym">Donax arundinaceus</name>
    <dbReference type="NCBI Taxonomy" id="35708"/>
    <lineage>
        <taxon>Eukaryota</taxon>
        <taxon>Viridiplantae</taxon>
        <taxon>Streptophyta</taxon>
        <taxon>Embryophyta</taxon>
        <taxon>Tracheophyta</taxon>
        <taxon>Spermatophyta</taxon>
        <taxon>Magnoliopsida</taxon>
        <taxon>Liliopsida</taxon>
        <taxon>Poales</taxon>
        <taxon>Poaceae</taxon>
        <taxon>PACMAD clade</taxon>
        <taxon>Arundinoideae</taxon>
        <taxon>Arundineae</taxon>
        <taxon>Arundo</taxon>
    </lineage>
</organism>
<name>A0A0A9BZB2_ARUDO</name>
<accession>A0A0A9BZB2</accession>
<evidence type="ECO:0000313" key="1">
    <source>
        <dbReference type="EMBL" id="JAD66510.1"/>
    </source>
</evidence>
<reference evidence="1" key="2">
    <citation type="journal article" date="2015" name="Data Brief">
        <title>Shoot transcriptome of the giant reed, Arundo donax.</title>
        <authorList>
            <person name="Barrero R.A."/>
            <person name="Guerrero F.D."/>
            <person name="Moolhuijzen P."/>
            <person name="Goolsby J.A."/>
            <person name="Tidwell J."/>
            <person name="Bellgard S.E."/>
            <person name="Bellgard M.I."/>
        </authorList>
    </citation>
    <scope>NUCLEOTIDE SEQUENCE</scope>
    <source>
        <tissue evidence="1">Shoot tissue taken approximately 20 cm above the soil surface</tissue>
    </source>
</reference>
<dbReference type="AlphaFoldDB" id="A0A0A9BZB2"/>
<proteinExistence type="predicted"/>
<reference evidence="1" key="1">
    <citation type="submission" date="2014-09" db="EMBL/GenBank/DDBJ databases">
        <authorList>
            <person name="Magalhaes I.L.F."/>
            <person name="Oliveira U."/>
            <person name="Santos F.R."/>
            <person name="Vidigal T.H.D.A."/>
            <person name="Brescovit A.D."/>
            <person name="Santos A.J."/>
        </authorList>
    </citation>
    <scope>NUCLEOTIDE SEQUENCE</scope>
    <source>
        <tissue evidence="1">Shoot tissue taken approximately 20 cm above the soil surface</tissue>
    </source>
</reference>
<sequence>MYKCTITQQFLHCGLIFFIFSSVRWTMLRQGSCSLEDQVQQFKIIQTKEVYNKSISNCYSSQKEREKGYCSLRIN</sequence>
<dbReference type="EMBL" id="GBRH01231385">
    <property type="protein sequence ID" value="JAD66510.1"/>
    <property type="molecule type" value="Transcribed_RNA"/>
</dbReference>
<protein>
    <submittedName>
        <fullName evidence="1">Uncharacterized protein</fullName>
    </submittedName>
</protein>